<dbReference type="EMBL" id="JAQQXP010000003">
    <property type="protein sequence ID" value="MDC8832699.1"/>
    <property type="molecule type" value="Genomic_DNA"/>
</dbReference>
<dbReference type="InterPro" id="IPR001387">
    <property type="entry name" value="Cro/C1-type_HTH"/>
</dbReference>
<accession>A0ABT5L6L6</accession>
<protein>
    <submittedName>
        <fullName evidence="4">DUF4115 domain-containing protein</fullName>
    </submittedName>
</protein>
<evidence type="ECO:0000256" key="2">
    <source>
        <dbReference type="SAM" id="Phobius"/>
    </source>
</evidence>
<dbReference type="InterPro" id="IPR025194">
    <property type="entry name" value="RodZ-like_C"/>
</dbReference>
<gene>
    <name evidence="4" type="ORF">OIK42_18240</name>
</gene>
<dbReference type="CDD" id="cd00093">
    <property type="entry name" value="HTH_XRE"/>
    <property type="match status" value="1"/>
</dbReference>
<feature type="region of interest" description="Disordered" evidence="1">
    <location>
        <begin position="215"/>
        <end position="269"/>
    </location>
</feature>
<dbReference type="Proteomes" id="UP001218788">
    <property type="component" value="Unassembled WGS sequence"/>
</dbReference>
<dbReference type="InterPro" id="IPR010982">
    <property type="entry name" value="Lambda_DNA-bd_dom_sf"/>
</dbReference>
<sequence>MDKEHHLEADEQHVPATPSPGQVLREAREQQELTQQAIADKLYLKVGIIDDIEQNRIDEQTSITFIKGYVRLYAKTLGLNQQEMITVFEQYHTTPKPPAKLQSFSRRVAKQAHDDRWMMVTYGIALIIIAGIVIWWYQQSANDTEEATTTTGLTSQQTPAAMTPTESDDSLTVEAAPQRPRDELADNQPQESINAANTLPQSLDDSVNAVPAQLATEQAESVADTGADTQIPPVTTASESPAVSEAEPVESDNYTATAGQSDTSSLQSADLPSEAVVDLIFTFNGECWVNLTDATGEAIAYGIKASGYVMRVSGIPPFEVTLGAPSVVEIEYDGDVVDMSGFDPTRTAKFLLPRQEQ</sequence>
<feature type="compositionally biased region" description="Polar residues" evidence="1">
    <location>
        <begin position="232"/>
        <end position="241"/>
    </location>
</feature>
<dbReference type="PROSITE" id="PS50943">
    <property type="entry name" value="HTH_CROC1"/>
    <property type="match status" value="1"/>
</dbReference>
<dbReference type="Pfam" id="PF13464">
    <property type="entry name" value="RodZ_C"/>
    <property type="match status" value="1"/>
</dbReference>
<feature type="region of interest" description="Disordered" evidence="1">
    <location>
        <begin position="147"/>
        <end position="174"/>
    </location>
</feature>
<dbReference type="InterPro" id="IPR050400">
    <property type="entry name" value="Bact_Cytoskel_RodZ"/>
</dbReference>
<evidence type="ECO:0000313" key="4">
    <source>
        <dbReference type="EMBL" id="MDC8832699.1"/>
    </source>
</evidence>
<dbReference type="RefSeq" id="WP_273642554.1">
    <property type="nucleotide sequence ID" value="NZ_JAQQXP010000003.1"/>
</dbReference>
<dbReference type="SUPFAM" id="SSF47413">
    <property type="entry name" value="lambda repressor-like DNA-binding domains"/>
    <property type="match status" value="1"/>
</dbReference>
<feature type="compositionally biased region" description="Polar residues" evidence="1">
    <location>
        <begin position="252"/>
        <end position="269"/>
    </location>
</feature>
<keyword evidence="5" id="KW-1185">Reference proteome</keyword>
<reference evidence="4 5" key="1">
    <citation type="submission" date="2022-10" db="EMBL/GenBank/DDBJ databases">
        <title>Alteromonas sp. chi3 Genome sequencing.</title>
        <authorList>
            <person name="Park S."/>
        </authorList>
    </citation>
    <scope>NUCLEOTIDE SEQUENCE [LARGE SCALE GENOMIC DNA]</scope>
    <source>
        <strain evidence="5">chi3</strain>
    </source>
</reference>
<feature type="transmembrane region" description="Helical" evidence="2">
    <location>
        <begin position="117"/>
        <end position="137"/>
    </location>
</feature>
<keyword evidence="2" id="KW-1133">Transmembrane helix</keyword>
<dbReference type="PANTHER" id="PTHR34475">
    <property type="match status" value="1"/>
</dbReference>
<dbReference type="Pfam" id="PF13413">
    <property type="entry name" value="HTH_25"/>
    <property type="match status" value="1"/>
</dbReference>
<proteinExistence type="predicted"/>
<evidence type="ECO:0000313" key="5">
    <source>
        <dbReference type="Proteomes" id="UP001218788"/>
    </source>
</evidence>
<feature type="domain" description="HTH cro/C1-type" evidence="3">
    <location>
        <begin position="24"/>
        <end position="56"/>
    </location>
</feature>
<dbReference type="Gene3D" id="1.10.260.40">
    <property type="entry name" value="lambda repressor-like DNA-binding domains"/>
    <property type="match status" value="1"/>
</dbReference>
<name>A0ABT5L6L6_9ALTE</name>
<feature type="compositionally biased region" description="Basic and acidic residues" evidence="1">
    <location>
        <begin position="1"/>
        <end position="13"/>
    </location>
</feature>
<evidence type="ECO:0000256" key="1">
    <source>
        <dbReference type="SAM" id="MobiDB-lite"/>
    </source>
</evidence>
<evidence type="ECO:0000259" key="3">
    <source>
        <dbReference type="PROSITE" id="PS50943"/>
    </source>
</evidence>
<feature type="compositionally biased region" description="Low complexity" evidence="1">
    <location>
        <begin position="147"/>
        <end position="158"/>
    </location>
</feature>
<comment type="caution">
    <text evidence="4">The sequence shown here is derived from an EMBL/GenBank/DDBJ whole genome shotgun (WGS) entry which is preliminary data.</text>
</comment>
<keyword evidence="2" id="KW-0472">Membrane</keyword>
<organism evidence="4 5">
    <name type="scientific">Alteromonas gilva</name>
    <dbReference type="NCBI Taxonomy" id="2987522"/>
    <lineage>
        <taxon>Bacteria</taxon>
        <taxon>Pseudomonadati</taxon>
        <taxon>Pseudomonadota</taxon>
        <taxon>Gammaproteobacteria</taxon>
        <taxon>Alteromonadales</taxon>
        <taxon>Alteromonadaceae</taxon>
        <taxon>Alteromonas/Salinimonas group</taxon>
        <taxon>Alteromonas</taxon>
    </lineage>
</organism>
<feature type="region of interest" description="Disordered" evidence="1">
    <location>
        <begin position="1"/>
        <end position="21"/>
    </location>
</feature>
<keyword evidence="2" id="KW-0812">Transmembrane</keyword>
<dbReference type="PANTHER" id="PTHR34475:SF1">
    <property type="entry name" value="CYTOSKELETON PROTEIN RODZ"/>
    <property type="match status" value="1"/>
</dbReference>